<dbReference type="GO" id="GO:0003677">
    <property type="term" value="F:DNA binding"/>
    <property type="evidence" value="ECO:0007669"/>
    <property type="project" value="UniProtKB-KW"/>
</dbReference>
<keyword evidence="1" id="KW-0479">Metal-binding</keyword>
<evidence type="ECO:0000256" key="4">
    <source>
        <dbReference type="ARBA" id="ARBA00023125"/>
    </source>
</evidence>
<keyword evidence="5" id="KW-0804">Transcription</keyword>
<sequence length="232" mass="25553">MALPPQPSMMGGHPKAAATAGMYAPHGSYSDHQNVYSSVSYGDATPQHGVQYNTMPPVGVMDQSYAPANVFPTPPVHHQSVHSESSPESYQQDQYSQHDISDVLGALKLDEIGTAPYLNNKSALLSREEEPAIEEADEYKMPPMISSGPGLKIRIPPELMPDEETILQYFDLYFANVHPYVPVLNKAQFYNQWHNNRESISPLLLEAIFAVAGRLADEPAQGQQWIALASSM</sequence>
<evidence type="ECO:0000256" key="3">
    <source>
        <dbReference type="ARBA" id="ARBA00023015"/>
    </source>
</evidence>
<protein>
    <recommendedName>
        <fullName evidence="8">Xylanolytic transcriptional activator regulatory domain-containing protein</fullName>
    </recommendedName>
</protein>
<feature type="compositionally biased region" description="Polar residues" evidence="7">
    <location>
        <begin position="82"/>
        <end position="91"/>
    </location>
</feature>
<keyword evidence="4" id="KW-0238">DNA-binding</keyword>
<evidence type="ECO:0000313" key="9">
    <source>
        <dbReference type="EMBL" id="KAK7756500.1"/>
    </source>
</evidence>
<accession>A0AAN9YWK0</accession>
<evidence type="ECO:0000256" key="7">
    <source>
        <dbReference type="SAM" id="MobiDB-lite"/>
    </source>
</evidence>
<dbReference type="InterPro" id="IPR051615">
    <property type="entry name" value="Transcr_Regulatory_Elem"/>
</dbReference>
<keyword evidence="3" id="KW-0805">Transcription regulation</keyword>
<feature type="region of interest" description="Disordered" evidence="7">
    <location>
        <begin position="1"/>
        <end position="24"/>
    </location>
</feature>
<reference evidence="9 10" key="1">
    <citation type="submission" date="2024-02" db="EMBL/GenBank/DDBJ databases">
        <title>De novo assembly and annotation of 12 fungi associated with fruit tree decline syndrome in Ontario, Canada.</title>
        <authorList>
            <person name="Sulman M."/>
            <person name="Ellouze W."/>
            <person name="Ilyukhin E."/>
        </authorList>
    </citation>
    <scope>NUCLEOTIDE SEQUENCE [LARGE SCALE GENOMIC DNA]</scope>
    <source>
        <strain evidence="9 10">M11/M66-122</strain>
    </source>
</reference>
<dbReference type="Proteomes" id="UP001320420">
    <property type="component" value="Unassembled WGS sequence"/>
</dbReference>
<evidence type="ECO:0000259" key="8">
    <source>
        <dbReference type="Pfam" id="PF04082"/>
    </source>
</evidence>
<feature type="region of interest" description="Disordered" evidence="7">
    <location>
        <begin position="69"/>
        <end position="91"/>
    </location>
</feature>
<dbReference type="EMBL" id="JAKJXP020000006">
    <property type="protein sequence ID" value="KAK7756500.1"/>
    <property type="molecule type" value="Genomic_DNA"/>
</dbReference>
<proteinExistence type="predicted"/>
<dbReference type="CDD" id="cd12148">
    <property type="entry name" value="fungal_TF_MHR"/>
    <property type="match status" value="1"/>
</dbReference>
<keyword evidence="2" id="KW-0862">Zinc</keyword>
<feature type="domain" description="Xylanolytic transcriptional activator regulatory" evidence="8">
    <location>
        <begin position="171"/>
        <end position="223"/>
    </location>
</feature>
<dbReference type="Pfam" id="PF04082">
    <property type="entry name" value="Fungal_trans"/>
    <property type="match status" value="1"/>
</dbReference>
<evidence type="ECO:0000256" key="2">
    <source>
        <dbReference type="ARBA" id="ARBA00022833"/>
    </source>
</evidence>
<evidence type="ECO:0000313" key="10">
    <source>
        <dbReference type="Proteomes" id="UP001320420"/>
    </source>
</evidence>
<keyword evidence="10" id="KW-1185">Reference proteome</keyword>
<comment type="caution">
    <text evidence="9">The sequence shown here is derived from an EMBL/GenBank/DDBJ whole genome shotgun (WGS) entry which is preliminary data.</text>
</comment>
<keyword evidence="6" id="KW-0539">Nucleus</keyword>
<dbReference type="AlphaFoldDB" id="A0AAN9YWK0"/>
<evidence type="ECO:0000256" key="1">
    <source>
        <dbReference type="ARBA" id="ARBA00022723"/>
    </source>
</evidence>
<organism evidence="9 10">
    <name type="scientific">Diatrype stigma</name>
    <dbReference type="NCBI Taxonomy" id="117547"/>
    <lineage>
        <taxon>Eukaryota</taxon>
        <taxon>Fungi</taxon>
        <taxon>Dikarya</taxon>
        <taxon>Ascomycota</taxon>
        <taxon>Pezizomycotina</taxon>
        <taxon>Sordariomycetes</taxon>
        <taxon>Xylariomycetidae</taxon>
        <taxon>Xylariales</taxon>
        <taxon>Diatrypaceae</taxon>
        <taxon>Diatrype</taxon>
    </lineage>
</organism>
<dbReference type="PANTHER" id="PTHR31313:SF79">
    <property type="entry name" value="C6 FINGER DOMAIN-CONTAINING PROTEIN"/>
    <property type="match status" value="1"/>
</dbReference>
<evidence type="ECO:0000256" key="6">
    <source>
        <dbReference type="ARBA" id="ARBA00023242"/>
    </source>
</evidence>
<dbReference type="GO" id="GO:0008270">
    <property type="term" value="F:zinc ion binding"/>
    <property type="evidence" value="ECO:0007669"/>
    <property type="project" value="InterPro"/>
</dbReference>
<dbReference type="InterPro" id="IPR007219">
    <property type="entry name" value="XnlR_reg_dom"/>
</dbReference>
<dbReference type="PANTHER" id="PTHR31313">
    <property type="entry name" value="TY1 ENHANCER ACTIVATOR"/>
    <property type="match status" value="1"/>
</dbReference>
<evidence type="ECO:0000256" key="5">
    <source>
        <dbReference type="ARBA" id="ARBA00023163"/>
    </source>
</evidence>
<name>A0AAN9YWK0_9PEZI</name>
<dbReference type="GO" id="GO:0006351">
    <property type="term" value="P:DNA-templated transcription"/>
    <property type="evidence" value="ECO:0007669"/>
    <property type="project" value="InterPro"/>
</dbReference>
<gene>
    <name evidence="9" type="ORF">SLS62_001334</name>
</gene>